<evidence type="ECO:0000313" key="2">
    <source>
        <dbReference type="Proteomes" id="UP000094285"/>
    </source>
</evidence>
<accession>A0A1E4SNT4</accession>
<dbReference type="Proteomes" id="UP000094285">
    <property type="component" value="Unassembled WGS sequence"/>
</dbReference>
<reference evidence="2" key="1">
    <citation type="submission" date="2016-05" db="EMBL/GenBank/DDBJ databases">
        <title>Comparative genomics of biotechnologically important yeasts.</title>
        <authorList>
            <consortium name="DOE Joint Genome Institute"/>
            <person name="Riley R."/>
            <person name="Haridas S."/>
            <person name="Wolfe K.H."/>
            <person name="Lopes M.R."/>
            <person name="Hittinger C.T."/>
            <person name="Goker M."/>
            <person name="Salamov A."/>
            <person name="Wisecaver J."/>
            <person name="Long T.M."/>
            <person name="Aerts A.L."/>
            <person name="Barry K."/>
            <person name="Choi C."/>
            <person name="Clum A."/>
            <person name="Coughlan A.Y."/>
            <person name="Deshpande S."/>
            <person name="Douglass A.P."/>
            <person name="Hanson S.J."/>
            <person name="Klenk H.-P."/>
            <person name="Labutti K."/>
            <person name="Lapidus A."/>
            <person name="Lindquist E."/>
            <person name="Lipzen A."/>
            <person name="Meier-Kolthoff J.P."/>
            <person name="Ohm R.A."/>
            <person name="Otillar R.P."/>
            <person name="Pangilinan J."/>
            <person name="Peng Y."/>
            <person name="Rokas A."/>
            <person name="Rosa C.A."/>
            <person name="Scheuner C."/>
            <person name="Sibirny A.A."/>
            <person name="Slot J.C."/>
            <person name="Stielow J.B."/>
            <person name="Sun H."/>
            <person name="Kurtzman C.P."/>
            <person name="Blackwell M."/>
            <person name="Grigoriev I.V."/>
            <person name="Jeffries T.W."/>
        </authorList>
    </citation>
    <scope>NUCLEOTIDE SEQUENCE [LARGE SCALE GENOMIC DNA]</scope>
    <source>
        <strain evidence="2">NRRL Y-17324</strain>
    </source>
</reference>
<dbReference type="EMBL" id="KV453910">
    <property type="protein sequence ID" value="ODV81148.1"/>
    <property type="molecule type" value="Genomic_DNA"/>
</dbReference>
<dbReference type="RefSeq" id="XP_020066270.1">
    <property type="nucleotide sequence ID" value="XM_020206413.1"/>
</dbReference>
<gene>
    <name evidence="1" type="ORF">CANTADRAFT_191104</name>
</gene>
<dbReference type="GeneID" id="30980550"/>
<keyword evidence="2" id="KW-1185">Reference proteome</keyword>
<sequence length="153" mass="16190">MRSWRPDGGRGWDTRTLGRCGCFGKRVVGGVISCFVVQFETPQGATTSGGGQASTECGNAGTEGAPCVVVLGRDREVGEALGRGRGSTRGVLASARGSECQLVPVRHQSSVVVRAGRAWRHWSIRSVRQAPLGAMRAGISAVLAQWCHARQPF</sequence>
<organism evidence="1 2">
    <name type="scientific">Suhomyces tanzawaensis NRRL Y-17324</name>
    <dbReference type="NCBI Taxonomy" id="984487"/>
    <lineage>
        <taxon>Eukaryota</taxon>
        <taxon>Fungi</taxon>
        <taxon>Dikarya</taxon>
        <taxon>Ascomycota</taxon>
        <taxon>Saccharomycotina</taxon>
        <taxon>Pichiomycetes</taxon>
        <taxon>Debaryomycetaceae</taxon>
        <taxon>Suhomyces</taxon>
    </lineage>
</organism>
<name>A0A1E4SNT4_9ASCO</name>
<evidence type="ECO:0000313" key="1">
    <source>
        <dbReference type="EMBL" id="ODV81148.1"/>
    </source>
</evidence>
<protein>
    <submittedName>
        <fullName evidence="1">Uncharacterized protein</fullName>
    </submittedName>
</protein>
<dbReference type="AlphaFoldDB" id="A0A1E4SNT4"/>
<proteinExistence type="predicted"/>